<name>A0A3D9RPX2_9FLAO</name>
<evidence type="ECO:0008006" key="4">
    <source>
        <dbReference type="Google" id="ProtNLM"/>
    </source>
</evidence>
<dbReference type="EMBL" id="QTTQ01000010">
    <property type="protein sequence ID" value="REE81857.1"/>
    <property type="molecule type" value="Genomic_DNA"/>
</dbReference>
<evidence type="ECO:0000313" key="3">
    <source>
        <dbReference type="Proteomes" id="UP000256429"/>
    </source>
</evidence>
<keyword evidence="3" id="KW-1185">Reference proteome</keyword>
<sequence length="434" mass="49085">MKKNLAVLIAFLSISFIYSQSKITVTANYPDATFYKVIGEEIIKPALGVGSIVLKLDKKALNKIVIVKEGFQNVIKQFPRTRKWPKNVQVSLENRLVELNVEPYDAGVYVDGIFVGNKNHRLILKKDANSTVEIKKKGFKTVSKIFYNKEGKEIPPTKVNLTLVDRLVQVKVSPADAEIFVNQNSHGIGSSDVIIPKGECVLVQVKKDGFIEEEKVFCNKDNDVNPPISHQFNLTDRLVKIEATPNDAEIYVDGKVVGVGTYDLKVPFNNCVEVIVKKESFLNIKKNYCNSNDYQEPPLRDHLELIEDEAHRQSISTDLANVNFTIVVKPDIIEDDAWKLLSSIVTTEFDVLEVIDKETGYMRTAWQVEGFNGSTVRTRIIVKLGDSNPLKYVMKISSERADGAVSVKEDQEFEEWSRILKKYKNIIEEAQSRL</sequence>
<dbReference type="Proteomes" id="UP000256429">
    <property type="component" value="Unassembled WGS sequence"/>
</dbReference>
<evidence type="ECO:0000256" key="1">
    <source>
        <dbReference type="SAM" id="SignalP"/>
    </source>
</evidence>
<feature type="chain" id="PRO_5017637148" description="PEGA domain-containing protein" evidence="1">
    <location>
        <begin position="20"/>
        <end position="434"/>
    </location>
</feature>
<protein>
    <recommendedName>
        <fullName evidence="4">PEGA domain-containing protein</fullName>
    </recommendedName>
</protein>
<dbReference type="OrthoDB" id="1121354at2"/>
<gene>
    <name evidence="2" type="ORF">BX611_1397</name>
</gene>
<dbReference type="RefSeq" id="WP_115879519.1">
    <property type="nucleotide sequence ID" value="NZ_QTTQ01000010.1"/>
</dbReference>
<evidence type="ECO:0000313" key="2">
    <source>
        <dbReference type="EMBL" id="REE81857.1"/>
    </source>
</evidence>
<organism evidence="2 3">
    <name type="scientific">Lutibacter oceani</name>
    <dbReference type="NCBI Taxonomy" id="1853311"/>
    <lineage>
        <taxon>Bacteria</taxon>
        <taxon>Pseudomonadati</taxon>
        <taxon>Bacteroidota</taxon>
        <taxon>Flavobacteriia</taxon>
        <taxon>Flavobacteriales</taxon>
        <taxon>Flavobacteriaceae</taxon>
        <taxon>Lutibacter</taxon>
    </lineage>
</organism>
<dbReference type="AlphaFoldDB" id="A0A3D9RPX2"/>
<accession>A0A3D9RPX2</accession>
<feature type="signal peptide" evidence="1">
    <location>
        <begin position="1"/>
        <end position="19"/>
    </location>
</feature>
<comment type="caution">
    <text evidence="2">The sequence shown here is derived from an EMBL/GenBank/DDBJ whole genome shotgun (WGS) entry which is preliminary data.</text>
</comment>
<keyword evidence="1" id="KW-0732">Signal</keyword>
<reference evidence="2 3" key="1">
    <citation type="submission" date="2018-08" db="EMBL/GenBank/DDBJ databases">
        <title>Genomic Encyclopedia of Type Strains, Phase III (KMG-III): the genomes of soil and plant-associated and newly described type strains.</title>
        <authorList>
            <person name="Whitman W."/>
        </authorList>
    </citation>
    <scope>NUCLEOTIDE SEQUENCE [LARGE SCALE GENOMIC DNA]</scope>
    <source>
        <strain evidence="2 3">325-5</strain>
    </source>
</reference>
<proteinExistence type="predicted"/>